<dbReference type="Pfam" id="PF10934">
    <property type="entry name" value="Sheath_initiator"/>
    <property type="match status" value="1"/>
</dbReference>
<dbReference type="AlphaFoldDB" id="A0A1H8VVM2"/>
<dbReference type="RefSeq" id="WP_036589984.1">
    <property type="nucleotide sequence ID" value="NZ_CP076607.1"/>
</dbReference>
<organism evidence="3 4">
    <name type="scientific">Paenibacillus sophorae</name>
    <dbReference type="NCBI Taxonomy" id="1333845"/>
    <lineage>
        <taxon>Bacteria</taxon>
        <taxon>Bacillati</taxon>
        <taxon>Bacillota</taxon>
        <taxon>Bacilli</taxon>
        <taxon>Bacillales</taxon>
        <taxon>Paenibacillaceae</taxon>
        <taxon>Paenibacillus</taxon>
    </lineage>
</organism>
<dbReference type="EMBL" id="CP076607">
    <property type="protein sequence ID" value="QWU15638.1"/>
    <property type="molecule type" value="Genomic_DNA"/>
</dbReference>
<evidence type="ECO:0000313" key="5">
    <source>
        <dbReference type="Proteomes" id="UP000683429"/>
    </source>
</evidence>
<name>A0A1H8VVM2_9BACL</name>
<dbReference type="InterPro" id="IPR020288">
    <property type="entry name" value="Sheath_initiator"/>
</dbReference>
<evidence type="ECO:0000313" key="3">
    <source>
        <dbReference type="EMBL" id="SEP19492.1"/>
    </source>
</evidence>
<dbReference type="SUPFAM" id="SSF160719">
    <property type="entry name" value="gpW/gp25-like"/>
    <property type="match status" value="1"/>
</dbReference>
<evidence type="ECO:0000256" key="1">
    <source>
        <dbReference type="SAM" id="MobiDB-lite"/>
    </source>
</evidence>
<protein>
    <submittedName>
        <fullName evidence="2">DUF2634 domain-containing protein</fullName>
    </submittedName>
</protein>
<evidence type="ECO:0000313" key="2">
    <source>
        <dbReference type="EMBL" id="QWU15638.1"/>
    </source>
</evidence>
<dbReference type="Proteomes" id="UP000198809">
    <property type="component" value="Unassembled WGS sequence"/>
</dbReference>
<dbReference type="STRING" id="1333845.SAMN04487895_12826"/>
<feature type="region of interest" description="Disordered" evidence="1">
    <location>
        <begin position="1"/>
        <end position="23"/>
    </location>
</feature>
<evidence type="ECO:0000313" key="4">
    <source>
        <dbReference type="Proteomes" id="UP000198809"/>
    </source>
</evidence>
<sequence>MIPEAGQSGYITEQAEGEAGESPSLTYGIDWKKGRIAGYVDGLEALKQAVDKALRTLRYEQLIYSSNYGTEWNLVLGQDRLLARSEIRRIVTEALLQDDRVEGVDQPEVSFNGDNVSINVTVRSRYGDIQIRKELNANG</sequence>
<gene>
    <name evidence="2" type="ORF">KP014_28015</name>
    <name evidence="3" type="ORF">SAMN04487895_12826</name>
</gene>
<dbReference type="OrthoDB" id="89089at2"/>
<reference evidence="2 5" key="2">
    <citation type="submission" date="2021-06" db="EMBL/GenBank/DDBJ databases">
        <title>Whole genome sequence of Paenibacillus sophorae DSM23020 for comparative genomics.</title>
        <authorList>
            <person name="Kim M.-J."/>
            <person name="Lee G."/>
            <person name="Shin J.-H."/>
        </authorList>
    </citation>
    <scope>NUCLEOTIDE SEQUENCE [LARGE SCALE GENOMIC DNA]</scope>
    <source>
        <strain evidence="2 5">DSM 23020</strain>
    </source>
</reference>
<proteinExistence type="predicted"/>
<dbReference type="Proteomes" id="UP000683429">
    <property type="component" value="Chromosome"/>
</dbReference>
<reference evidence="3 4" key="1">
    <citation type="submission" date="2016-10" db="EMBL/GenBank/DDBJ databases">
        <authorList>
            <person name="de Groot N.N."/>
        </authorList>
    </citation>
    <scope>NUCLEOTIDE SEQUENCE [LARGE SCALE GENOMIC DNA]</scope>
    <source>
        <strain evidence="3 4">CGMCC 1.10238</strain>
    </source>
</reference>
<dbReference type="EMBL" id="FODH01000028">
    <property type="protein sequence ID" value="SEP19492.1"/>
    <property type="molecule type" value="Genomic_DNA"/>
</dbReference>
<keyword evidence="5" id="KW-1185">Reference proteome</keyword>
<accession>A0A1H8VVM2</accession>